<name>A0A4C1TNN9_EUMVA</name>
<feature type="chain" id="PRO_5020036844" description="Secreted protein" evidence="1">
    <location>
        <begin position="17"/>
        <end position="111"/>
    </location>
</feature>
<proteinExistence type="predicted"/>
<gene>
    <name evidence="2" type="ORF">EVAR_80570_1</name>
</gene>
<dbReference type="Proteomes" id="UP000299102">
    <property type="component" value="Unassembled WGS sequence"/>
</dbReference>
<evidence type="ECO:0000256" key="1">
    <source>
        <dbReference type="SAM" id="SignalP"/>
    </source>
</evidence>
<comment type="caution">
    <text evidence="2">The sequence shown here is derived from an EMBL/GenBank/DDBJ whole genome shotgun (WGS) entry which is preliminary data.</text>
</comment>
<feature type="signal peptide" evidence="1">
    <location>
        <begin position="1"/>
        <end position="16"/>
    </location>
</feature>
<dbReference type="AlphaFoldDB" id="A0A4C1TNN9"/>
<keyword evidence="3" id="KW-1185">Reference proteome</keyword>
<evidence type="ECO:0000313" key="3">
    <source>
        <dbReference type="Proteomes" id="UP000299102"/>
    </source>
</evidence>
<evidence type="ECO:0008006" key="4">
    <source>
        <dbReference type="Google" id="ProtNLM"/>
    </source>
</evidence>
<organism evidence="2 3">
    <name type="scientific">Eumeta variegata</name>
    <name type="common">Bagworm moth</name>
    <name type="synonym">Eumeta japonica</name>
    <dbReference type="NCBI Taxonomy" id="151549"/>
    <lineage>
        <taxon>Eukaryota</taxon>
        <taxon>Metazoa</taxon>
        <taxon>Ecdysozoa</taxon>
        <taxon>Arthropoda</taxon>
        <taxon>Hexapoda</taxon>
        <taxon>Insecta</taxon>
        <taxon>Pterygota</taxon>
        <taxon>Neoptera</taxon>
        <taxon>Endopterygota</taxon>
        <taxon>Lepidoptera</taxon>
        <taxon>Glossata</taxon>
        <taxon>Ditrysia</taxon>
        <taxon>Tineoidea</taxon>
        <taxon>Psychidae</taxon>
        <taxon>Oiketicinae</taxon>
        <taxon>Eumeta</taxon>
    </lineage>
</organism>
<dbReference type="EMBL" id="BGZK01000071">
    <property type="protein sequence ID" value="GBP15397.1"/>
    <property type="molecule type" value="Genomic_DNA"/>
</dbReference>
<accession>A0A4C1TNN9</accession>
<protein>
    <recommendedName>
        <fullName evidence="4">Secreted protein</fullName>
    </recommendedName>
</protein>
<sequence>MVLLLLVVSRTESVASYDTHFGESFSIRALRQGRTRIRRRKYARGVRVNGARPAPRPAAPAPAPECGSRLYECIIICFGALVKVFRLSLTFISLQERKSALTTLTPIFDCE</sequence>
<reference evidence="2 3" key="1">
    <citation type="journal article" date="2019" name="Commun. Biol.">
        <title>The bagworm genome reveals a unique fibroin gene that provides high tensile strength.</title>
        <authorList>
            <person name="Kono N."/>
            <person name="Nakamura H."/>
            <person name="Ohtoshi R."/>
            <person name="Tomita M."/>
            <person name="Numata K."/>
            <person name="Arakawa K."/>
        </authorList>
    </citation>
    <scope>NUCLEOTIDE SEQUENCE [LARGE SCALE GENOMIC DNA]</scope>
</reference>
<evidence type="ECO:0000313" key="2">
    <source>
        <dbReference type="EMBL" id="GBP15397.1"/>
    </source>
</evidence>
<keyword evidence="1" id="KW-0732">Signal</keyword>